<protein>
    <submittedName>
        <fullName evidence="1">Uncharacterized protein</fullName>
    </submittedName>
</protein>
<gene>
    <name evidence="1" type="ORF">HNP81_000704</name>
</gene>
<evidence type="ECO:0000313" key="2">
    <source>
        <dbReference type="Proteomes" id="UP000626697"/>
    </source>
</evidence>
<comment type="caution">
    <text evidence="1">The sequence shown here is derived from an EMBL/GenBank/DDBJ whole genome shotgun (WGS) entry which is preliminary data.</text>
</comment>
<proteinExistence type="predicted"/>
<dbReference type="RefSeq" id="WP_028391795.1">
    <property type="nucleotide sequence ID" value="NZ_JACJHX010000002.1"/>
</dbReference>
<organism evidence="1 2">
    <name type="scientific">Peribacillus huizhouensis</name>
    <dbReference type="NCBI Taxonomy" id="1501239"/>
    <lineage>
        <taxon>Bacteria</taxon>
        <taxon>Bacillati</taxon>
        <taxon>Bacillota</taxon>
        <taxon>Bacilli</taxon>
        <taxon>Bacillales</taxon>
        <taxon>Bacillaceae</taxon>
        <taxon>Peribacillus</taxon>
    </lineage>
</organism>
<accession>A0ABR6CKH4</accession>
<dbReference type="EMBL" id="JACJHX010000002">
    <property type="protein sequence ID" value="MBA9025421.1"/>
    <property type="molecule type" value="Genomic_DNA"/>
</dbReference>
<name>A0ABR6CKH4_9BACI</name>
<reference evidence="1 2" key="1">
    <citation type="submission" date="2020-08" db="EMBL/GenBank/DDBJ databases">
        <title>Genomic Encyclopedia of Type Strains, Phase IV (KMG-IV): sequencing the most valuable type-strain genomes for metagenomic binning, comparative biology and taxonomic classification.</title>
        <authorList>
            <person name="Goeker M."/>
        </authorList>
    </citation>
    <scope>NUCLEOTIDE SEQUENCE [LARGE SCALE GENOMIC DNA]</scope>
    <source>
        <strain evidence="1 2">DSM 105481</strain>
    </source>
</reference>
<keyword evidence="2" id="KW-1185">Reference proteome</keyword>
<dbReference type="Proteomes" id="UP000626697">
    <property type="component" value="Unassembled WGS sequence"/>
</dbReference>
<evidence type="ECO:0000313" key="1">
    <source>
        <dbReference type="EMBL" id="MBA9025421.1"/>
    </source>
</evidence>
<sequence>MLRTIMKIAMIGTAVYFGYHYRYRLINLVLANSFLRKLLVSGTFGSRVVREKMMQSLFSEGNGSNYT</sequence>